<keyword evidence="2" id="KW-1185">Reference proteome</keyword>
<gene>
    <name evidence="1" type="ORF">CEXT_65641</name>
</gene>
<reference evidence="1 2" key="1">
    <citation type="submission" date="2021-06" db="EMBL/GenBank/DDBJ databases">
        <title>Caerostris extrusa draft genome.</title>
        <authorList>
            <person name="Kono N."/>
            <person name="Arakawa K."/>
        </authorList>
    </citation>
    <scope>NUCLEOTIDE SEQUENCE [LARGE SCALE GENOMIC DNA]</scope>
</reference>
<dbReference type="EMBL" id="BPLR01004943">
    <property type="protein sequence ID" value="GIX98673.1"/>
    <property type="molecule type" value="Genomic_DNA"/>
</dbReference>
<organism evidence="1 2">
    <name type="scientific">Caerostris extrusa</name>
    <name type="common">Bark spider</name>
    <name type="synonym">Caerostris bankana</name>
    <dbReference type="NCBI Taxonomy" id="172846"/>
    <lineage>
        <taxon>Eukaryota</taxon>
        <taxon>Metazoa</taxon>
        <taxon>Ecdysozoa</taxon>
        <taxon>Arthropoda</taxon>
        <taxon>Chelicerata</taxon>
        <taxon>Arachnida</taxon>
        <taxon>Araneae</taxon>
        <taxon>Araneomorphae</taxon>
        <taxon>Entelegynae</taxon>
        <taxon>Araneoidea</taxon>
        <taxon>Araneidae</taxon>
        <taxon>Caerostris</taxon>
    </lineage>
</organism>
<proteinExistence type="predicted"/>
<evidence type="ECO:0000313" key="1">
    <source>
        <dbReference type="EMBL" id="GIX98673.1"/>
    </source>
</evidence>
<dbReference type="Proteomes" id="UP001054945">
    <property type="component" value="Unassembled WGS sequence"/>
</dbReference>
<evidence type="ECO:0000313" key="2">
    <source>
        <dbReference type="Proteomes" id="UP001054945"/>
    </source>
</evidence>
<protein>
    <submittedName>
        <fullName evidence="1">Uncharacterized protein</fullName>
    </submittedName>
</protein>
<name>A0AAV4PRA7_CAEEX</name>
<comment type="caution">
    <text evidence="1">The sequence shown here is derived from an EMBL/GenBank/DDBJ whole genome shotgun (WGS) entry which is preliminary data.</text>
</comment>
<dbReference type="AlphaFoldDB" id="A0AAV4PRA7"/>
<sequence length="104" mass="11836">MKLINLLSVEHESSVFPQVLVMDARRKENVSVGAGGAREFCFSPHSRNGSEAQRKCVCWSEGNTRNIPGKFRKFLFYRNSFSTFLLTQRFVCGLDGQQAPQRCM</sequence>
<accession>A0AAV4PRA7</accession>